<dbReference type="EMBL" id="AP021879">
    <property type="protein sequence ID" value="BBO87554.1"/>
    <property type="molecule type" value="Genomic_DNA"/>
</dbReference>
<dbReference type="AlphaFoldDB" id="A0A5K8A5A6"/>
<dbReference type="GO" id="GO:0006260">
    <property type="term" value="P:DNA replication"/>
    <property type="evidence" value="ECO:0007669"/>
    <property type="project" value="InterPro"/>
</dbReference>
<dbReference type="InterPro" id="IPR011344">
    <property type="entry name" value="ssDNA-bd"/>
</dbReference>
<dbReference type="CDD" id="cd04496">
    <property type="entry name" value="SSB_OBF"/>
    <property type="match status" value="2"/>
</dbReference>
<dbReference type="RefSeq" id="WP_197743247.1">
    <property type="nucleotide sequence ID" value="NZ_AP021879.1"/>
</dbReference>
<protein>
    <recommendedName>
        <fullName evidence="2 3">Single-stranded DNA-binding protein</fullName>
        <shortName evidence="2">SSB</shortName>
    </recommendedName>
</protein>
<dbReference type="PROSITE" id="PS50935">
    <property type="entry name" value="SSB"/>
    <property type="match status" value="2"/>
</dbReference>
<reference evidence="4 5" key="1">
    <citation type="submission" date="2019-11" db="EMBL/GenBank/DDBJ databases">
        <title>Comparative genomics of hydrocarbon-degrading Desulfosarcina strains.</title>
        <authorList>
            <person name="Watanabe M."/>
            <person name="Kojima H."/>
            <person name="Fukui M."/>
        </authorList>
    </citation>
    <scope>NUCLEOTIDE SEQUENCE [LARGE SCALE GENOMIC DNA]</scope>
    <source>
        <strain evidence="5">oXyS1</strain>
    </source>
</reference>
<accession>A0A5K8A5A6</accession>
<proteinExistence type="inferred from homology"/>
<evidence type="ECO:0000256" key="3">
    <source>
        <dbReference type="RuleBase" id="RU000524"/>
    </source>
</evidence>
<dbReference type="GO" id="GO:0009295">
    <property type="term" value="C:nucleoid"/>
    <property type="evidence" value="ECO:0007669"/>
    <property type="project" value="TreeGrafter"/>
</dbReference>
<keyword evidence="1 2" id="KW-0238">DNA-binding</keyword>
<comment type="caution">
    <text evidence="2">Lacks conserved residue(s) required for the propagation of feature annotation.</text>
</comment>
<dbReference type="InterPro" id="IPR012340">
    <property type="entry name" value="NA-bd_OB-fold"/>
</dbReference>
<organism evidence="4 5">
    <name type="scientific">Desulfosarcina ovata subsp. ovata</name>
    <dbReference type="NCBI Taxonomy" id="2752305"/>
    <lineage>
        <taxon>Bacteria</taxon>
        <taxon>Pseudomonadati</taxon>
        <taxon>Thermodesulfobacteriota</taxon>
        <taxon>Desulfobacteria</taxon>
        <taxon>Desulfobacterales</taxon>
        <taxon>Desulfosarcinaceae</taxon>
        <taxon>Desulfosarcina</taxon>
    </lineage>
</organism>
<evidence type="ECO:0000256" key="1">
    <source>
        <dbReference type="ARBA" id="ARBA00023125"/>
    </source>
</evidence>
<evidence type="ECO:0000256" key="2">
    <source>
        <dbReference type="HAMAP-Rule" id="MF_00984"/>
    </source>
</evidence>
<name>A0A5K8A5A6_9BACT</name>
<dbReference type="InterPro" id="IPR000424">
    <property type="entry name" value="Primosome_PriB/ssb"/>
</dbReference>
<evidence type="ECO:0000313" key="4">
    <source>
        <dbReference type="EMBL" id="BBO87554.1"/>
    </source>
</evidence>
<dbReference type="Pfam" id="PF00436">
    <property type="entry name" value="SSB"/>
    <property type="match status" value="2"/>
</dbReference>
<gene>
    <name evidence="4" type="ORF">DSCOOX_07340</name>
</gene>
<dbReference type="GO" id="GO:0003697">
    <property type="term" value="F:single-stranded DNA binding"/>
    <property type="evidence" value="ECO:0007669"/>
    <property type="project" value="UniProtKB-UniRule"/>
</dbReference>
<dbReference type="Gene3D" id="2.40.50.140">
    <property type="entry name" value="Nucleic acid-binding proteins"/>
    <property type="match status" value="2"/>
</dbReference>
<dbReference type="SUPFAM" id="SSF50249">
    <property type="entry name" value="Nucleic acid-binding proteins"/>
    <property type="match status" value="2"/>
</dbReference>
<dbReference type="HAMAP" id="MF_00984">
    <property type="entry name" value="SSB"/>
    <property type="match status" value="2"/>
</dbReference>
<dbReference type="NCBIfam" id="TIGR00621">
    <property type="entry name" value="ssb"/>
    <property type="match status" value="2"/>
</dbReference>
<dbReference type="PANTHER" id="PTHR10302:SF27">
    <property type="entry name" value="SINGLE-STRANDED DNA-BINDING PROTEIN"/>
    <property type="match status" value="1"/>
</dbReference>
<dbReference type="Proteomes" id="UP000422108">
    <property type="component" value="Chromosome"/>
</dbReference>
<dbReference type="PANTHER" id="PTHR10302">
    <property type="entry name" value="SINGLE-STRANDED DNA-BINDING PROTEIN"/>
    <property type="match status" value="1"/>
</dbReference>
<sequence length="233" mass="25912">MNKAILIGNLGKDIEVRYTTEDLAITNLDLATTEKIKDNSQTEWHRIIAFGKLAEICGSLLKKGGLVYVEGKTRKRTWEQDGASRHSTEIIAYRVVALGSGANLGVNRAIYIGRLGIDPEIRYTKDGLAVANFSLATNERKGDGFETQWHRIVALGKLAESCQRYLEKGRQICIEGRFQTRSWKKDGITRYTTEVIASHMEMLDSKKADAGALENHMIPNASMETGSMGDTPF</sequence>
<comment type="subunit">
    <text evidence="2">Homotetramer.</text>
</comment>
<keyword evidence="5" id="KW-1185">Reference proteome</keyword>
<evidence type="ECO:0000313" key="5">
    <source>
        <dbReference type="Proteomes" id="UP000422108"/>
    </source>
</evidence>